<evidence type="ECO:0000313" key="6">
    <source>
        <dbReference type="EMBL" id="PPQ86182.1"/>
    </source>
</evidence>
<evidence type="ECO:0000256" key="1">
    <source>
        <dbReference type="ARBA" id="ARBA00004141"/>
    </source>
</evidence>
<dbReference type="AlphaFoldDB" id="A0A409X623"/>
<feature type="transmembrane region" description="Helical" evidence="4">
    <location>
        <begin position="368"/>
        <end position="386"/>
    </location>
</feature>
<dbReference type="GO" id="GO:0022857">
    <property type="term" value="F:transmembrane transporter activity"/>
    <property type="evidence" value="ECO:0007669"/>
    <property type="project" value="InterPro"/>
</dbReference>
<dbReference type="PANTHER" id="PTHR11360">
    <property type="entry name" value="MONOCARBOXYLATE TRANSPORTER"/>
    <property type="match status" value="1"/>
</dbReference>
<dbReference type="GO" id="GO:0016020">
    <property type="term" value="C:membrane"/>
    <property type="evidence" value="ECO:0007669"/>
    <property type="project" value="UniProtKB-SubCell"/>
</dbReference>
<dbReference type="PANTHER" id="PTHR11360:SF234">
    <property type="entry name" value="MFS-TYPE TRANSPORTER DBAD-RELATED"/>
    <property type="match status" value="1"/>
</dbReference>
<feature type="domain" description="Major facilitator superfamily (MFS) profile" evidence="5">
    <location>
        <begin position="292"/>
        <end position="479"/>
    </location>
</feature>
<proteinExistence type="inferred from homology"/>
<comment type="caution">
    <text evidence="6">The sequence shown here is derived from an EMBL/GenBank/DDBJ whole genome shotgun (WGS) entry which is preliminary data.</text>
</comment>
<feature type="transmembrane region" description="Helical" evidence="4">
    <location>
        <begin position="426"/>
        <end position="445"/>
    </location>
</feature>
<comment type="subcellular location">
    <subcellularLocation>
        <location evidence="1">Membrane</location>
        <topology evidence="1">Multi-pass membrane protein</topology>
    </subcellularLocation>
</comment>
<dbReference type="InterPro" id="IPR020846">
    <property type="entry name" value="MFS_dom"/>
</dbReference>
<dbReference type="InParanoid" id="A0A409X623"/>
<organism evidence="6 7">
    <name type="scientific">Psilocybe cyanescens</name>
    <dbReference type="NCBI Taxonomy" id="93625"/>
    <lineage>
        <taxon>Eukaryota</taxon>
        <taxon>Fungi</taxon>
        <taxon>Dikarya</taxon>
        <taxon>Basidiomycota</taxon>
        <taxon>Agaricomycotina</taxon>
        <taxon>Agaricomycetes</taxon>
        <taxon>Agaricomycetidae</taxon>
        <taxon>Agaricales</taxon>
        <taxon>Agaricineae</taxon>
        <taxon>Strophariaceae</taxon>
        <taxon>Psilocybe</taxon>
    </lineage>
</organism>
<keyword evidence="7" id="KW-1185">Reference proteome</keyword>
<dbReference type="OrthoDB" id="6499973at2759"/>
<keyword evidence="4" id="KW-0472">Membrane</keyword>
<name>A0A409X623_PSICY</name>
<dbReference type="PROSITE" id="PS50850">
    <property type="entry name" value="MFS"/>
    <property type="match status" value="1"/>
</dbReference>
<keyword evidence="4" id="KW-0812">Transmembrane</keyword>
<feature type="transmembrane region" description="Helical" evidence="4">
    <location>
        <begin position="337"/>
        <end position="356"/>
    </location>
</feature>
<evidence type="ECO:0000313" key="7">
    <source>
        <dbReference type="Proteomes" id="UP000283269"/>
    </source>
</evidence>
<feature type="transmembrane region" description="Helical" evidence="4">
    <location>
        <begin position="392"/>
        <end position="414"/>
    </location>
</feature>
<evidence type="ECO:0000256" key="3">
    <source>
        <dbReference type="SAM" id="MobiDB-lite"/>
    </source>
</evidence>
<dbReference type="InterPro" id="IPR050327">
    <property type="entry name" value="Proton-linked_MCT"/>
</dbReference>
<evidence type="ECO:0000256" key="4">
    <source>
        <dbReference type="SAM" id="Phobius"/>
    </source>
</evidence>
<comment type="similarity">
    <text evidence="2">Belongs to the major facilitator superfamily. Monocarboxylate porter (TC 2.A.1.13) family.</text>
</comment>
<dbReference type="Proteomes" id="UP000283269">
    <property type="component" value="Unassembled WGS sequence"/>
</dbReference>
<accession>A0A409X623</accession>
<protein>
    <recommendedName>
        <fullName evidence="5">Major facilitator superfamily (MFS) profile domain-containing protein</fullName>
    </recommendedName>
</protein>
<evidence type="ECO:0000256" key="2">
    <source>
        <dbReference type="ARBA" id="ARBA00006727"/>
    </source>
</evidence>
<dbReference type="InterPro" id="IPR036259">
    <property type="entry name" value="MFS_trans_sf"/>
</dbReference>
<dbReference type="SUPFAM" id="SSF103473">
    <property type="entry name" value="MFS general substrate transporter"/>
    <property type="match status" value="2"/>
</dbReference>
<keyword evidence="4" id="KW-1133">Transmembrane helix</keyword>
<feature type="transmembrane region" description="Helical" evidence="4">
    <location>
        <begin position="52"/>
        <end position="73"/>
    </location>
</feature>
<dbReference type="Gene3D" id="1.20.1250.20">
    <property type="entry name" value="MFS general substrate transporter like domains"/>
    <property type="match status" value="1"/>
</dbReference>
<gene>
    <name evidence="6" type="ORF">CVT25_006925</name>
</gene>
<evidence type="ECO:0000259" key="5">
    <source>
        <dbReference type="PROSITE" id="PS50850"/>
    </source>
</evidence>
<dbReference type="InterPro" id="IPR011701">
    <property type="entry name" value="MFS"/>
</dbReference>
<dbReference type="EMBL" id="NHYD01002539">
    <property type="protein sequence ID" value="PPQ86182.1"/>
    <property type="molecule type" value="Genomic_DNA"/>
</dbReference>
<sequence length="479" mass="52626">MSHASGSSMVQGASSTVHQDLEKSVPQNAATDHPPIEECTPDTERVYDTGKAAWLTVFGAWMIQFCTYGYVSAFGVYQDYYSRYFLSRETPSSISWIGSIQLFLQYAAGIFVGQAFDAGFFHHMIALGTVLQIFSMFMLSLARQHHYYEFTYEIPCTGILSTSAWNGDRAIAPFPSVFDDPRASLQTSPSFGHRDISIGEHTFASMLAALKRVSIDGDCWDRQGSSIGGIAWPILLNQLSEYISFANAIRVTAAINGVLLLASNMIMKTQSMHQNSIRGKPKFAVIFKDSAYLVSVASDFFPLYVGPPFLSKCIVFNVSEDFYLQLFAVDLGITKSLSFYSIAILNAGSFFGRILPSLLADRIGPYNMLLPSLVVASALAFVMFSLSNFTGVAIFSLFYGFWSGAYVSLVPSLLAQLSVHPGEHGARMGTAFSIVGISVLIGTPIEGGLLHTDDGNLVWYRSTIFCGVRSLHIQWERDT</sequence>
<feature type="transmembrane region" description="Helical" evidence="4">
    <location>
        <begin position="93"/>
        <end position="112"/>
    </location>
</feature>
<dbReference type="Pfam" id="PF07690">
    <property type="entry name" value="MFS_1"/>
    <property type="match status" value="1"/>
</dbReference>
<feature type="region of interest" description="Disordered" evidence="3">
    <location>
        <begin position="21"/>
        <end position="42"/>
    </location>
</feature>
<dbReference type="STRING" id="93625.A0A409X623"/>
<feature type="transmembrane region" description="Helical" evidence="4">
    <location>
        <begin position="124"/>
        <end position="142"/>
    </location>
</feature>
<reference evidence="6 7" key="1">
    <citation type="journal article" date="2018" name="Evol. Lett.">
        <title>Horizontal gene cluster transfer increased hallucinogenic mushroom diversity.</title>
        <authorList>
            <person name="Reynolds H.T."/>
            <person name="Vijayakumar V."/>
            <person name="Gluck-Thaler E."/>
            <person name="Korotkin H.B."/>
            <person name="Matheny P.B."/>
            <person name="Slot J.C."/>
        </authorList>
    </citation>
    <scope>NUCLEOTIDE SEQUENCE [LARGE SCALE GENOMIC DNA]</scope>
    <source>
        <strain evidence="6 7">2631</strain>
    </source>
</reference>